<organism evidence="1 2">
    <name type="scientific">Triparma verrucosa</name>
    <dbReference type="NCBI Taxonomy" id="1606542"/>
    <lineage>
        <taxon>Eukaryota</taxon>
        <taxon>Sar</taxon>
        <taxon>Stramenopiles</taxon>
        <taxon>Ochrophyta</taxon>
        <taxon>Bolidophyceae</taxon>
        <taxon>Parmales</taxon>
        <taxon>Triparmaceae</taxon>
        <taxon>Triparma</taxon>
    </lineage>
</organism>
<reference evidence="2" key="1">
    <citation type="journal article" date="2023" name="Commun. Biol.">
        <title>Genome analysis of Parmales, the sister group of diatoms, reveals the evolutionary specialization of diatoms from phago-mixotrophs to photoautotrophs.</title>
        <authorList>
            <person name="Ban H."/>
            <person name="Sato S."/>
            <person name="Yoshikawa S."/>
            <person name="Yamada K."/>
            <person name="Nakamura Y."/>
            <person name="Ichinomiya M."/>
            <person name="Sato N."/>
            <person name="Blanc-Mathieu R."/>
            <person name="Endo H."/>
            <person name="Kuwata A."/>
            <person name="Ogata H."/>
        </authorList>
    </citation>
    <scope>NUCLEOTIDE SEQUENCE [LARGE SCALE GENOMIC DNA]</scope>
    <source>
        <strain evidence="2">NIES 3699</strain>
    </source>
</reference>
<evidence type="ECO:0000313" key="1">
    <source>
        <dbReference type="EMBL" id="GMH92799.1"/>
    </source>
</evidence>
<dbReference type="AlphaFoldDB" id="A0A9W7BSK6"/>
<protein>
    <submittedName>
        <fullName evidence="1">Uncharacterized protein</fullName>
    </submittedName>
</protein>
<name>A0A9W7BSK6_9STRA</name>
<comment type="caution">
    <text evidence="1">The sequence shown here is derived from an EMBL/GenBank/DDBJ whole genome shotgun (WGS) entry which is preliminary data.</text>
</comment>
<sequence length="69" mass="7985">VTYTELSSRSPQTSSSCKPYVKYSEAADEEFVELVEIDGVEAECALNFMMSEKYIKDSEKDENDYNYNY</sequence>
<dbReference type="Proteomes" id="UP001165160">
    <property type="component" value="Unassembled WGS sequence"/>
</dbReference>
<evidence type="ECO:0000313" key="2">
    <source>
        <dbReference type="Proteomes" id="UP001165160"/>
    </source>
</evidence>
<gene>
    <name evidence="1" type="ORF">TrVE_jg10809</name>
</gene>
<proteinExistence type="predicted"/>
<feature type="non-terminal residue" evidence="1">
    <location>
        <position position="1"/>
    </location>
</feature>
<dbReference type="EMBL" id="BRXX01000133">
    <property type="protein sequence ID" value="GMH92799.1"/>
    <property type="molecule type" value="Genomic_DNA"/>
</dbReference>
<accession>A0A9W7BSK6</accession>
<keyword evidence="2" id="KW-1185">Reference proteome</keyword>